<gene>
    <name evidence="6" type="ORF">LINJ_18_0560</name>
</gene>
<keyword evidence="3 5" id="KW-0375">Hydrogen ion transport</keyword>
<sequence length="412" mass="47355">MFLKHSVISSLKIHFSSVHRKAYTGRIISLREMTESFVILALPYLQQSQDSLQSAQYEALVRQMGPLGQTFRHFFIPSLKIGTLDSLMEASDELAKLDPMMENTLQKLIGLMEETSGKPRSVVTTFRINQTQEMSSAGYIKNFLWSTAQFDPKETIQNLIEKFSRINATADERVRVMLAEYNETRNKLIAANRKGEGNLSIRPIRELVALYNRDYQCFVDTELLATVFVAVPVAAQKEWMATYWKMNEYVCPQSNRVVAEDKEYVLNSIVMFRKVMDDVKTACRKKRYVIREVEGTDDLSSAELRSLQQRAEKEKKALYTLLWQQYCTCYVAWIHLKAVRVFIEALLKFGLPPRFIAVVLQVPADKEAEIRKRIAQVYPDLTTPLANDVTVDTGALQQEYPYVSLKVTNVQK</sequence>
<comment type="function">
    <text evidence="5">Subunit of the V1 complex of vacuolar(H+)-ATPase (V-ATPase), a multisubunit enzyme composed of a peripheral complex (V1) that hydrolyzes ATP and a membrane integral complex (V0) that translocates protons. V-ATPase is responsible for acidifying and maintaining the pH of intracellular compartments and in some cell types, is targeted to the plasma membrane, where it is responsible for acidifying the extracellular environment. Subunit C is necessary for the assembly of the catalytic sector of the enzyme and is likely to have a specific function in its catalytic activity.</text>
</comment>
<dbReference type="InParanoid" id="A4HXT1"/>
<dbReference type="InterPro" id="IPR004907">
    <property type="entry name" value="ATPase_V1-cplx_csu"/>
</dbReference>
<dbReference type="Gene3D" id="3.30.70.100">
    <property type="match status" value="1"/>
</dbReference>
<proteinExistence type="inferred from homology"/>
<dbReference type="Pfam" id="PF03223">
    <property type="entry name" value="V-ATPase_C"/>
    <property type="match status" value="1"/>
</dbReference>
<dbReference type="VEuPathDB" id="TriTrypDB:LINF_180010600"/>
<dbReference type="eggNOG" id="KOG2909">
    <property type="taxonomic scope" value="Eukaryota"/>
</dbReference>
<dbReference type="CDD" id="cd14785">
    <property type="entry name" value="V-ATPase_C"/>
    <property type="match status" value="1"/>
</dbReference>
<evidence type="ECO:0000256" key="3">
    <source>
        <dbReference type="ARBA" id="ARBA00022781"/>
    </source>
</evidence>
<dbReference type="Gene3D" id="1.20.1460.10">
    <property type="entry name" value="subunit c (vma5p) of the yeast v-atpase, domain 2"/>
    <property type="match status" value="1"/>
</dbReference>
<organism evidence="6 7">
    <name type="scientific">Leishmania infantum</name>
    <dbReference type="NCBI Taxonomy" id="5671"/>
    <lineage>
        <taxon>Eukaryota</taxon>
        <taxon>Discoba</taxon>
        <taxon>Euglenozoa</taxon>
        <taxon>Kinetoplastea</taxon>
        <taxon>Metakinetoplastina</taxon>
        <taxon>Trypanosomatida</taxon>
        <taxon>Trypanosomatidae</taxon>
        <taxon>Leishmaniinae</taxon>
        <taxon>Leishmania</taxon>
    </lineage>
</organism>
<protein>
    <recommendedName>
        <fullName evidence="5">V-type proton ATPase subunit C</fullName>
    </recommendedName>
</protein>
<evidence type="ECO:0000256" key="4">
    <source>
        <dbReference type="ARBA" id="ARBA00023065"/>
    </source>
</evidence>
<dbReference type="AlphaFoldDB" id="A4HXT1"/>
<dbReference type="STRING" id="5671.A4HXT1"/>
<comment type="similarity">
    <text evidence="1 5">Belongs to the V-ATPase C subunit family.</text>
</comment>
<dbReference type="FunFam" id="3.30.70.100:FF:000002">
    <property type="entry name" value="V-type proton ATPase subunit C"/>
    <property type="match status" value="1"/>
</dbReference>
<dbReference type="GO" id="GO:0000221">
    <property type="term" value="C:vacuolar proton-transporting V-type ATPase, V1 domain"/>
    <property type="evidence" value="ECO:0007669"/>
    <property type="project" value="TreeGrafter"/>
</dbReference>
<dbReference type="FunCoup" id="A4HXT1">
    <property type="interactions" value="85"/>
</dbReference>
<keyword evidence="2 5" id="KW-0813">Transport</keyword>
<accession>A4HXT1</accession>
<evidence type="ECO:0000256" key="2">
    <source>
        <dbReference type="ARBA" id="ARBA00022448"/>
    </source>
</evidence>
<evidence type="ECO:0000256" key="1">
    <source>
        <dbReference type="ARBA" id="ARBA00006138"/>
    </source>
</evidence>
<evidence type="ECO:0000256" key="5">
    <source>
        <dbReference type="RuleBase" id="RU364010"/>
    </source>
</evidence>
<dbReference type="OMA" id="VMIWIHV"/>
<dbReference type="SUPFAM" id="SSF118203">
    <property type="entry name" value="Vacuolar ATP synthase subunit C"/>
    <property type="match status" value="1"/>
</dbReference>
<dbReference type="InterPro" id="IPR036132">
    <property type="entry name" value="Vac_ATP_synth_c_sf"/>
</dbReference>
<dbReference type="Proteomes" id="UP000008153">
    <property type="component" value="Chromosome 18"/>
</dbReference>
<name>A4HXT1_LEIIN</name>
<dbReference type="GO" id="GO:0016787">
    <property type="term" value="F:hydrolase activity"/>
    <property type="evidence" value="ECO:0007669"/>
    <property type="project" value="UniProtKB-KW"/>
</dbReference>
<dbReference type="PANTHER" id="PTHR10137:SF0">
    <property type="entry name" value="V-TYPE PROTON ATPASE SUBUNIT C"/>
    <property type="match status" value="1"/>
</dbReference>
<dbReference type="SMR" id="A4HXT1"/>
<evidence type="ECO:0000313" key="7">
    <source>
        <dbReference type="Proteomes" id="UP000008153"/>
    </source>
</evidence>
<keyword evidence="6" id="KW-0378">Hydrolase</keyword>
<keyword evidence="7" id="KW-1185">Reference proteome</keyword>
<dbReference type="Gene3D" id="3.30.70.1180">
    <property type="entry name" value="Vacuolar atp synthase subunit c, domain 1"/>
    <property type="match status" value="1"/>
</dbReference>
<dbReference type="EMBL" id="FR796450">
    <property type="protein sequence ID" value="CAM67109.1"/>
    <property type="molecule type" value="Genomic_DNA"/>
</dbReference>
<keyword evidence="4 5" id="KW-0406">Ion transport</keyword>
<reference evidence="6 7" key="1">
    <citation type="journal article" date="2007" name="Nat. Genet.">
        <title>Comparative genomic analysis of three Leishmania species that cause diverse human disease.</title>
        <authorList>
            <person name="Peacock C.S."/>
            <person name="Seeger K."/>
            <person name="Harris D."/>
            <person name="Murphy L."/>
            <person name="Ruiz J.C."/>
            <person name="Quail M.A."/>
            <person name="Peters N."/>
            <person name="Adlem E."/>
            <person name="Tivey A."/>
            <person name="Aslett M."/>
            <person name="Kerhornou A."/>
            <person name="Ivens A."/>
            <person name="Fraser A."/>
            <person name="Rajandream M.A."/>
            <person name="Carver T."/>
            <person name="Norbertczak H."/>
            <person name="Chillingworth T."/>
            <person name="Hance Z."/>
            <person name="Jagels K."/>
            <person name="Moule S."/>
            <person name="Ormond D."/>
            <person name="Rutter S."/>
            <person name="Squares R."/>
            <person name="Whitehead S."/>
            <person name="Rabbinowitsch E."/>
            <person name="Arrowsmith C."/>
            <person name="White B."/>
            <person name="Thurston S."/>
            <person name="Bringaud F."/>
            <person name="Baldauf S.L."/>
            <person name="Faulconbridge A."/>
            <person name="Jeffares D."/>
            <person name="Depledge D.P."/>
            <person name="Oyola S.O."/>
            <person name="Hilley J.D."/>
            <person name="Brito L.O."/>
            <person name="Tosi L.R."/>
            <person name="Barrell B."/>
            <person name="Cruz A.K."/>
            <person name="Mottram J.C."/>
            <person name="Smith D.F."/>
            <person name="Berriman M."/>
        </authorList>
    </citation>
    <scope>NUCLEOTIDE SEQUENCE [LARGE SCALE GENOMIC DNA]</scope>
    <source>
        <strain evidence="6 7">JPCM5</strain>
    </source>
</reference>
<reference evidence="6 7" key="2">
    <citation type="journal article" date="2011" name="Genome Res.">
        <title>Chromosome and gene copy number variation allow major structural change between species and strains of Leishmania.</title>
        <authorList>
            <person name="Rogers M.B."/>
            <person name="Hilley J.D."/>
            <person name="Dickens N.J."/>
            <person name="Wilkes J."/>
            <person name="Bates P.A."/>
            <person name="Depledge D.P."/>
            <person name="Harris D."/>
            <person name="Her Y."/>
            <person name="Herzyk P."/>
            <person name="Imamura H."/>
            <person name="Otto T.D."/>
            <person name="Sanders M."/>
            <person name="Seeger K."/>
            <person name="Dujardin J.C."/>
            <person name="Berriman M."/>
            <person name="Smith D.F."/>
            <person name="Hertz-Fowler C."/>
            <person name="Mottram J.C."/>
        </authorList>
    </citation>
    <scope>NUCLEOTIDE SEQUENCE [LARGE SCALE GENOMIC DNA]</scope>
    <source>
        <strain evidence="6 7">JPCM5</strain>
    </source>
</reference>
<dbReference type="RefSeq" id="XP_001464872.1">
    <property type="nucleotide sequence ID" value="XM_001464835.1"/>
</dbReference>
<dbReference type="GO" id="GO:0046961">
    <property type="term" value="F:proton-transporting ATPase activity, rotational mechanism"/>
    <property type="evidence" value="ECO:0007669"/>
    <property type="project" value="InterPro"/>
</dbReference>
<dbReference type="KEGG" id="lif:LINJ_18_0560"/>
<evidence type="ECO:0000313" key="6">
    <source>
        <dbReference type="EMBL" id="CAM67109.1"/>
    </source>
</evidence>
<dbReference type="PANTHER" id="PTHR10137">
    <property type="entry name" value="V-TYPE PROTON ATPASE SUBUNIT C"/>
    <property type="match status" value="1"/>
</dbReference>
<dbReference type="GeneID" id="5068278"/>
<comment type="subunit">
    <text evidence="5">V-ATPase is a heteromultimeric enzyme composed of a peripheral catalytic V1 complex (components A to H) attached to an integral membrane V0 proton pore complex.</text>
</comment>